<feature type="compositionally biased region" description="Low complexity" evidence="4">
    <location>
        <begin position="303"/>
        <end position="313"/>
    </location>
</feature>
<evidence type="ECO:0000313" key="6">
    <source>
        <dbReference type="EMBL" id="HIX57305.1"/>
    </source>
</evidence>
<dbReference type="SUPFAM" id="SSF48657">
    <property type="entry name" value="FinO-like"/>
    <property type="match status" value="1"/>
</dbReference>
<dbReference type="GO" id="GO:0010608">
    <property type="term" value="P:post-transcriptional regulation of gene expression"/>
    <property type="evidence" value="ECO:0007669"/>
    <property type="project" value="InterPro"/>
</dbReference>
<reference evidence="6" key="1">
    <citation type="journal article" date="2021" name="PeerJ">
        <title>Extensive microbial diversity within the chicken gut microbiome revealed by metagenomics and culture.</title>
        <authorList>
            <person name="Gilroy R."/>
            <person name="Ravi A."/>
            <person name="Getino M."/>
            <person name="Pursley I."/>
            <person name="Horton D.L."/>
            <person name="Alikhan N.F."/>
            <person name="Baker D."/>
            <person name="Gharbi K."/>
            <person name="Hall N."/>
            <person name="Watson M."/>
            <person name="Adriaenssens E.M."/>
            <person name="Foster-Nyarko E."/>
            <person name="Jarju S."/>
            <person name="Secka A."/>
            <person name="Antonio M."/>
            <person name="Oren A."/>
            <person name="Chaudhuri R.R."/>
            <person name="La Ragione R."/>
            <person name="Hildebrand F."/>
            <person name="Pallen M.J."/>
        </authorList>
    </citation>
    <scope>NUCLEOTIDE SEQUENCE</scope>
    <source>
        <strain evidence="6">USASDec5-558</strain>
    </source>
</reference>
<keyword evidence="2" id="KW-0694">RNA-binding</keyword>
<gene>
    <name evidence="6" type="primary">proQ</name>
    <name evidence="6" type="ORF">H9850_07525</name>
</gene>
<feature type="compositionally biased region" description="Basic residues" evidence="4">
    <location>
        <begin position="157"/>
        <end position="176"/>
    </location>
</feature>
<keyword evidence="1" id="KW-0963">Cytoplasm</keyword>
<evidence type="ECO:0000313" key="7">
    <source>
        <dbReference type="Proteomes" id="UP000886829"/>
    </source>
</evidence>
<dbReference type="GO" id="GO:0005829">
    <property type="term" value="C:cytosol"/>
    <property type="evidence" value="ECO:0007669"/>
    <property type="project" value="TreeGrafter"/>
</dbReference>
<dbReference type="InterPro" id="IPR036442">
    <property type="entry name" value="ProQ/FinO_sf"/>
</dbReference>
<proteinExistence type="predicted"/>
<feature type="compositionally biased region" description="Low complexity" evidence="4">
    <location>
        <begin position="185"/>
        <end position="203"/>
    </location>
</feature>
<feature type="non-terminal residue" evidence="6">
    <location>
        <position position="1"/>
    </location>
</feature>
<sequence>AHEAGADNTATASAAKVATAAAEGAEVKKSNNAKDKDAAMAAAIAAQQAITGTHQEHIQEALELLYKHFPKAFIKEGDCKPLKVGILEDLKPRISDIEGLSVSKVRAAVRFYTSRLRYFYAMREGAMRIDLDGNEIEPVSAEHAEYARTRFSEINAKRRPAKAKRNAKGKNQRRPRAGGEGQGQGQRNAGGNNFNNRRPNQGQAQGQNRRPNNGAQRRYEPAKISDLKPGRFVSVKVDRAFMRGTVVEAPQGDTVKLDMSNGMSTSMPISRVFVSVVPRGGEGGKRPFDRNRGPRVGNGGPRNGNNRGPRANNTHGPKADDAK</sequence>
<feature type="compositionally biased region" description="Polar residues" evidence="4">
    <location>
        <begin position="204"/>
        <end position="215"/>
    </location>
</feature>
<evidence type="ECO:0000256" key="4">
    <source>
        <dbReference type="SAM" id="MobiDB-lite"/>
    </source>
</evidence>
<keyword evidence="3" id="KW-0143">Chaperone</keyword>
<accession>A0A9D1WDP0</accession>
<feature type="region of interest" description="Disordered" evidence="4">
    <location>
        <begin position="151"/>
        <end position="225"/>
    </location>
</feature>
<dbReference type="AlphaFoldDB" id="A0A9D1WDP0"/>
<dbReference type="EMBL" id="DXEV01000152">
    <property type="protein sequence ID" value="HIX57305.1"/>
    <property type="molecule type" value="Genomic_DNA"/>
</dbReference>
<organism evidence="6 7">
    <name type="scientific">Candidatus Anaerobiospirillum pullistercoris</name>
    <dbReference type="NCBI Taxonomy" id="2838452"/>
    <lineage>
        <taxon>Bacteria</taxon>
        <taxon>Pseudomonadati</taxon>
        <taxon>Pseudomonadota</taxon>
        <taxon>Gammaproteobacteria</taxon>
        <taxon>Aeromonadales</taxon>
        <taxon>Succinivibrionaceae</taxon>
        <taxon>Anaerobiospirillum</taxon>
    </lineage>
</organism>
<dbReference type="NCBIfam" id="NF003434">
    <property type="entry name" value="PRK04950.1"/>
    <property type="match status" value="1"/>
</dbReference>
<dbReference type="PANTHER" id="PTHR38106">
    <property type="entry name" value="RNA CHAPERONE PROQ"/>
    <property type="match status" value="1"/>
</dbReference>
<dbReference type="Gene3D" id="1.10.1710.10">
    <property type="entry name" value="ProQ/FinO domain"/>
    <property type="match status" value="1"/>
</dbReference>
<dbReference type="InterPro" id="IPR023529">
    <property type="entry name" value="ProQ"/>
</dbReference>
<reference evidence="6" key="2">
    <citation type="submission" date="2021-04" db="EMBL/GenBank/DDBJ databases">
        <authorList>
            <person name="Gilroy R."/>
        </authorList>
    </citation>
    <scope>NUCLEOTIDE SEQUENCE</scope>
    <source>
        <strain evidence="6">USASDec5-558</strain>
    </source>
</reference>
<name>A0A9D1WDP0_9GAMM</name>
<dbReference type="InterPro" id="IPR016103">
    <property type="entry name" value="ProQ/FinO"/>
</dbReference>
<dbReference type="Proteomes" id="UP000886829">
    <property type="component" value="Unassembled WGS sequence"/>
</dbReference>
<evidence type="ECO:0000259" key="5">
    <source>
        <dbReference type="SMART" id="SM00945"/>
    </source>
</evidence>
<evidence type="ECO:0000256" key="3">
    <source>
        <dbReference type="ARBA" id="ARBA00023186"/>
    </source>
</evidence>
<dbReference type="SMART" id="SM00945">
    <property type="entry name" value="ProQ"/>
    <property type="match status" value="1"/>
</dbReference>
<dbReference type="Pfam" id="PF04352">
    <property type="entry name" value="ProQ"/>
    <property type="match status" value="1"/>
</dbReference>
<feature type="domain" description="ProQ/FinO" evidence="5">
    <location>
        <begin position="53"/>
        <end position="167"/>
    </location>
</feature>
<dbReference type="PANTHER" id="PTHR38106:SF1">
    <property type="entry name" value="RNA CHAPERONE PROQ"/>
    <property type="match status" value="1"/>
</dbReference>
<comment type="caution">
    <text evidence="6">The sequence shown here is derived from an EMBL/GenBank/DDBJ whole genome shotgun (WGS) entry which is preliminary data.</text>
</comment>
<evidence type="ECO:0000256" key="1">
    <source>
        <dbReference type="ARBA" id="ARBA00022490"/>
    </source>
</evidence>
<dbReference type="GO" id="GO:0033592">
    <property type="term" value="F:RNA strand annealing activity"/>
    <property type="evidence" value="ECO:0007669"/>
    <property type="project" value="InterPro"/>
</dbReference>
<feature type="region of interest" description="Disordered" evidence="4">
    <location>
        <begin position="277"/>
        <end position="323"/>
    </location>
</feature>
<dbReference type="GO" id="GO:0034057">
    <property type="term" value="F:RNA strand-exchange activity"/>
    <property type="evidence" value="ECO:0007669"/>
    <property type="project" value="InterPro"/>
</dbReference>
<protein>
    <submittedName>
        <fullName evidence="6">RNA chaperone ProQ</fullName>
    </submittedName>
</protein>
<feature type="compositionally biased region" description="Basic and acidic residues" evidence="4">
    <location>
        <begin position="282"/>
        <end position="292"/>
    </location>
</feature>
<evidence type="ECO:0000256" key="2">
    <source>
        <dbReference type="ARBA" id="ARBA00022884"/>
    </source>
</evidence>